<reference evidence="1 2" key="1">
    <citation type="journal article" date="2018" name="New Phytol.">
        <title>Phylogenomics of Endogonaceae and evolution of mycorrhizas within Mucoromycota.</title>
        <authorList>
            <person name="Chang Y."/>
            <person name="Desiro A."/>
            <person name="Na H."/>
            <person name="Sandor L."/>
            <person name="Lipzen A."/>
            <person name="Clum A."/>
            <person name="Barry K."/>
            <person name="Grigoriev I.V."/>
            <person name="Martin F.M."/>
            <person name="Stajich J.E."/>
            <person name="Smith M.E."/>
            <person name="Bonito G."/>
            <person name="Spatafora J.W."/>
        </authorList>
    </citation>
    <scope>NUCLEOTIDE SEQUENCE [LARGE SCALE GENOMIC DNA]</scope>
    <source>
        <strain evidence="1 2">AD002</strain>
    </source>
</reference>
<organism evidence="1 2">
    <name type="scientific">Jimgerdemannia flammicorona</name>
    <dbReference type="NCBI Taxonomy" id="994334"/>
    <lineage>
        <taxon>Eukaryota</taxon>
        <taxon>Fungi</taxon>
        <taxon>Fungi incertae sedis</taxon>
        <taxon>Mucoromycota</taxon>
        <taxon>Mucoromycotina</taxon>
        <taxon>Endogonomycetes</taxon>
        <taxon>Endogonales</taxon>
        <taxon>Endogonaceae</taxon>
        <taxon>Jimgerdemannia</taxon>
    </lineage>
</organism>
<accession>A0A433QXU3</accession>
<protein>
    <submittedName>
        <fullName evidence="1">Uncharacterized protein</fullName>
    </submittedName>
</protein>
<name>A0A433QXU3_9FUNG</name>
<dbReference type="Proteomes" id="UP000274822">
    <property type="component" value="Unassembled WGS sequence"/>
</dbReference>
<gene>
    <name evidence="1" type="ORF">BC938DRAFT_479623</name>
</gene>
<evidence type="ECO:0000313" key="1">
    <source>
        <dbReference type="EMBL" id="RUS34576.1"/>
    </source>
</evidence>
<comment type="caution">
    <text evidence="1">The sequence shown here is derived from an EMBL/GenBank/DDBJ whole genome shotgun (WGS) entry which is preliminary data.</text>
</comment>
<proteinExistence type="predicted"/>
<dbReference type="EMBL" id="RBNJ01000408">
    <property type="protein sequence ID" value="RUS34576.1"/>
    <property type="molecule type" value="Genomic_DNA"/>
</dbReference>
<sequence length="229" mass="25328">MHAPRWVAMRLVHAYHTPPPYPRQPSLPALGAHVLWEHAECVHGVNPQGPIGRPDFPPIEGNPLGIDDVEHLVSPCREAHAAIVQVSQRIIPIAIEREPQNVVGLVFHLVEALVLIHVLDEFKPPAIRIAQHVPVEERWPRLPRQFGSLQPLENIESGLACRPKADHIEARLMMYVAGVGGACDVEERVQIHVGVEVVLLYIGEHASAIGRDFRKNDRKHDIGMAVAGG</sequence>
<keyword evidence="2" id="KW-1185">Reference proteome</keyword>
<evidence type="ECO:0000313" key="2">
    <source>
        <dbReference type="Proteomes" id="UP000274822"/>
    </source>
</evidence>
<dbReference type="AlphaFoldDB" id="A0A433QXU3"/>